<feature type="transmembrane region" description="Helical" evidence="1">
    <location>
        <begin position="46"/>
        <end position="70"/>
    </location>
</feature>
<gene>
    <name evidence="3" type="ORF">Q8814_16615</name>
</gene>
<feature type="signal peptide" evidence="2">
    <location>
        <begin position="1"/>
        <end position="27"/>
    </location>
</feature>
<dbReference type="Proteomes" id="UP001331936">
    <property type="component" value="Unassembled WGS sequence"/>
</dbReference>
<evidence type="ECO:0000256" key="2">
    <source>
        <dbReference type="SAM" id="SignalP"/>
    </source>
</evidence>
<keyword evidence="1" id="KW-1133">Transmembrane helix</keyword>
<evidence type="ECO:0000313" key="3">
    <source>
        <dbReference type="EMBL" id="MEE2033723.1"/>
    </source>
</evidence>
<organism evidence="3 4">
    <name type="scientific">Rhodococcus chondri</name>
    <dbReference type="NCBI Taxonomy" id="3065941"/>
    <lineage>
        <taxon>Bacteria</taxon>
        <taxon>Bacillati</taxon>
        <taxon>Actinomycetota</taxon>
        <taxon>Actinomycetes</taxon>
        <taxon>Mycobacteriales</taxon>
        <taxon>Nocardiaceae</taxon>
        <taxon>Rhodococcus</taxon>
    </lineage>
</organism>
<name>A0ABU7JUN5_9NOCA</name>
<comment type="caution">
    <text evidence="3">The sequence shown here is derived from an EMBL/GenBank/DDBJ whole genome shotgun (WGS) entry which is preliminary data.</text>
</comment>
<sequence>MPGLSPVRWTALCAVAELCGMTAAASAAKLAQRTTGDAPQGREATVALALVVAGGLIEGIALGALQARGLRRLLPRLNGRRWLLITAAIAGLGWAAASAPGVLGGDGDGAQPSLVLVLGGALGLGVVMGAVLGAGQALVLRPLVRRPGRWVLANVAGWPPAMAVIYLGATTPSSTWSIPAVVALAAVTGLVAGTVLGLVTGQFLPALAEGRVPSSASAQRSVP</sequence>
<feature type="transmembrane region" description="Helical" evidence="1">
    <location>
        <begin position="115"/>
        <end position="139"/>
    </location>
</feature>
<evidence type="ECO:0000256" key="1">
    <source>
        <dbReference type="SAM" id="Phobius"/>
    </source>
</evidence>
<keyword evidence="1" id="KW-0472">Membrane</keyword>
<keyword evidence="4" id="KW-1185">Reference proteome</keyword>
<feature type="transmembrane region" description="Helical" evidence="1">
    <location>
        <begin position="82"/>
        <end position="103"/>
    </location>
</feature>
<dbReference type="RefSeq" id="WP_330153115.1">
    <property type="nucleotide sequence ID" value="NZ_JAUZMZ010000095.1"/>
</dbReference>
<feature type="chain" id="PRO_5045805527" description="Transporter" evidence="2">
    <location>
        <begin position="28"/>
        <end position="223"/>
    </location>
</feature>
<reference evidence="3 4" key="1">
    <citation type="submission" date="2023-08" db="EMBL/GenBank/DDBJ databases">
        <authorList>
            <person name="Girao M."/>
            <person name="Carvalho M.F."/>
        </authorList>
    </citation>
    <scope>NUCLEOTIDE SEQUENCE [LARGE SCALE GENOMIC DNA]</scope>
    <source>
        <strain evidence="3 4">CC-R104</strain>
    </source>
</reference>
<proteinExistence type="predicted"/>
<evidence type="ECO:0000313" key="4">
    <source>
        <dbReference type="Proteomes" id="UP001331936"/>
    </source>
</evidence>
<feature type="transmembrane region" description="Helical" evidence="1">
    <location>
        <begin position="175"/>
        <end position="199"/>
    </location>
</feature>
<feature type="transmembrane region" description="Helical" evidence="1">
    <location>
        <begin position="151"/>
        <end position="169"/>
    </location>
</feature>
<keyword evidence="1" id="KW-0812">Transmembrane</keyword>
<accession>A0ABU7JUN5</accession>
<keyword evidence="2" id="KW-0732">Signal</keyword>
<evidence type="ECO:0008006" key="5">
    <source>
        <dbReference type="Google" id="ProtNLM"/>
    </source>
</evidence>
<dbReference type="EMBL" id="JAUZMZ010000095">
    <property type="protein sequence ID" value="MEE2033723.1"/>
    <property type="molecule type" value="Genomic_DNA"/>
</dbReference>
<protein>
    <recommendedName>
        <fullName evidence="5">Transporter</fullName>
    </recommendedName>
</protein>